<dbReference type="InterPro" id="IPR050936">
    <property type="entry name" value="AP-1-like"/>
</dbReference>
<evidence type="ECO:0000256" key="4">
    <source>
        <dbReference type="SAM" id="MobiDB-lite"/>
    </source>
</evidence>
<feature type="compositionally biased region" description="Low complexity" evidence="4">
    <location>
        <begin position="270"/>
        <end position="288"/>
    </location>
</feature>
<dbReference type="GO" id="GO:0090575">
    <property type="term" value="C:RNA polymerase II transcription regulator complex"/>
    <property type="evidence" value="ECO:0007669"/>
    <property type="project" value="TreeGrafter"/>
</dbReference>
<name>A0A9W7XMQ2_9FUNG</name>
<dbReference type="GO" id="GO:0000976">
    <property type="term" value="F:transcription cis-regulatory region binding"/>
    <property type="evidence" value="ECO:0007669"/>
    <property type="project" value="InterPro"/>
</dbReference>
<reference evidence="6" key="1">
    <citation type="submission" date="2022-07" db="EMBL/GenBank/DDBJ databases">
        <title>Phylogenomic reconstructions and comparative analyses of Kickxellomycotina fungi.</title>
        <authorList>
            <person name="Reynolds N.K."/>
            <person name="Stajich J.E."/>
            <person name="Barry K."/>
            <person name="Grigoriev I.V."/>
            <person name="Crous P."/>
            <person name="Smith M.E."/>
        </authorList>
    </citation>
    <scope>NUCLEOTIDE SEQUENCE</scope>
    <source>
        <strain evidence="6">NBRC 105413</strain>
    </source>
</reference>
<dbReference type="Gene3D" id="1.20.5.170">
    <property type="match status" value="1"/>
</dbReference>
<feature type="compositionally biased region" description="Polar residues" evidence="4">
    <location>
        <begin position="85"/>
        <end position="97"/>
    </location>
</feature>
<organism evidence="6 7">
    <name type="scientific">Coemansia asiatica</name>
    <dbReference type="NCBI Taxonomy" id="1052880"/>
    <lineage>
        <taxon>Eukaryota</taxon>
        <taxon>Fungi</taxon>
        <taxon>Fungi incertae sedis</taxon>
        <taxon>Zoopagomycota</taxon>
        <taxon>Kickxellomycotina</taxon>
        <taxon>Kickxellomycetes</taxon>
        <taxon>Kickxellales</taxon>
        <taxon>Kickxellaceae</taxon>
        <taxon>Coemansia</taxon>
    </lineage>
</organism>
<keyword evidence="7" id="KW-1185">Reference proteome</keyword>
<feature type="compositionally biased region" description="Polar residues" evidence="4">
    <location>
        <begin position="1"/>
        <end position="37"/>
    </location>
</feature>
<feature type="region of interest" description="Disordered" evidence="4">
    <location>
        <begin position="213"/>
        <end position="357"/>
    </location>
</feature>
<evidence type="ECO:0000313" key="7">
    <source>
        <dbReference type="Proteomes" id="UP001145021"/>
    </source>
</evidence>
<dbReference type="AlphaFoldDB" id="A0A9W7XMQ2"/>
<keyword evidence="3" id="KW-0175">Coiled coil</keyword>
<feature type="compositionally biased region" description="Polar residues" evidence="4">
    <location>
        <begin position="248"/>
        <end position="269"/>
    </location>
</feature>
<accession>A0A9W7XMQ2</accession>
<feature type="region of interest" description="Disordered" evidence="4">
    <location>
        <begin position="1"/>
        <end position="108"/>
    </location>
</feature>
<feature type="compositionally biased region" description="Polar residues" evidence="4">
    <location>
        <begin position="469"/>
        <end position="504"/>
    </location>
</feature>
<comment type="subcellular location">
    <subcellularLocation>
        <location evidence="1">Nucleus</location>
    </subcellularLocation>
</comment>
<keyword evidence="2" id="KW-0539">Nucleus</keyword>
<evidence type="ECO:0000256" key="2">
    <source>
        <dbReference type="ARBA" id="ARBA00023242"/>
    </source>
</evidence>
<feature type="region of interest" description="Disordered" evidence="4">
    <location>
        <begin position="452"/>
        <end position="511"/>
    </location>
</feature>
<feature type="domain" description="BZIP" evidence="5">
    <location>
        <begin position="97"/>
        <end position="112"/>
    </location>
</feature>
<dbReference type="EMBL" id="JANBOH010000079">
    <property type="protein sequence ID" value="KAJ1646011.1"/>
    <property type="molecule type" value="Genomic_DNA"/>
</dbReference>
<dbReference type="SUPFAM" id="SSF57959">
    <property type="entry name" value="Leucine zipper domain"/>
    <property type="match status" value="1"/>
</dbReference>
<feature type="compositionally biased region" description="Polar residues" evidence="4">
    <location>
        <begin position="46"/>
        <end position="55"/>
    </location>
</feature>
<protein>
    <recommendedName>
        <fullName evidence="5">BZIP domain-containing protein</fullName>
    </recommendedName>
</protein>
<dbReference type="GO" id="GO:0001228">
    <property type="term" value="F:DNA-binding transcription activator activity, RNA polymerase II-specific"/>
    <property type="evidence" value="ECO:0007669"/>
    <property type="project" value="TreeGrafter"/>
</dbReference>
<feature type="compositionally biased region" description="Low complexity" evidence="4">
    <location>
        <begin position="98"/>
        <end position="108"/>
    </location>
</feature>
<evidence type="ECO:0000259" key="5">
    <source>
        <dbReference type="PROSITE" id="PS00036"/>
    </source>
</evidence>
<feature type="compositionally biased region" description="Polar residues" evidence="4">
    <location>
        <begin position="301"/>
        <end position="315"/>
    </location>
</feature>
<evidence type="ECO:0000256" key="3">
    <source>
        <dbReference type="SAM" id="Coils"/>
    </source>
</evidence>
<feature type="compositionally biased region" description="Low complexity" evidence="4">
    <location>
        <begin position="452"/>
        <end position="462"/>
    </location>
</feature>
<gene>
    <name evidence="6" type="ORF">LPJ64_002475</name>
</gene>
<feature type="coiled-coil region" evidence="3">
    <location>
        <begin position="120"/>
        <end position="161"/>
    </location>
</feature>
<dbReference type="InterPro" id="IPR004827">
    <property type="entry name" value="bZIP"/>
</dbReference>
<dbReference type="Proteomes" id="UP001145021">
    <property type="component" value="Unassembled WGS sequence"/>
</dbReference>
<evidence type="ECO:0000313" key="6">
    <source>
        <dbReference type="EMBL" id="KAJ1646011.1"/>
    </source>
</evidence>
<dbReference type="PANTHER" id="PTHR40621:SF6">
    <property type="entry name" value="AP-1-LIKE TRANSCRIPTION FACTOR YAP1-RELATED"/>
    <property type="match status" value="1"/>
</dbReference>
<dbReference type="InterPro" id="IPR046347">
    <property type="entry name" value="bZIP_sf"/>
</dbReference>
<dbReference type="PANTHER" id="PTHR40621">
    <property type="entry name" value="TRANSCRIPTION FACTOR KAPC-RELATED"/>
    <property type="match status" value="1"/>
</dbReference>
<evidence type="ECO:0000256" key="1">
    <source>
        <dbReference type="ARBA" id="ARBA00004123"/>
    </source>
</evidence>
<proteinExistence type="predicted"/>
<dbReference type="PROSITE" id="PS00036">
    <property type="entry name" value="BZIP_BASIC"/>
    <property type="match status" value="1"/>
</dbReference>
<sequence>MDHQSGVVTHSSQRGDPVSSSQNIIGYTASSSLQQSHAPKLAVSAVDTNATNPLDPQSADGKYSTISSEADAAKEDSAQLPGDTDPSSGRRSINSSKRAAQNRAAQRAFRLRRERYVASLEEKARSYDRLESAYVEVQRENQQLRAQIHRVQAENSTLRAHMSSYSPMPYNPPASALPESFTPGETSPAPYYHDVAEAHPVMIGGTSYYPEQGIGARQNMHPNGMSGDYDSAHSFYSKQESHKKSQARKTSAQYSYQTPSAGSAPISNSYPQYQPQHYYQQQQQQQQQNHHRPHRQHYQQLQGSPKTTYLSQQRTMPPHMSQAQRIDHQSHHASPNSPLQNIAAPTAGVGPSTPYEVFPRRHERSSSIHSAAPTAFKSSAIVGSFERTSSPCSAWESGAKADTSALAMGASSAYRPSTQPDAAGSNPSPSAVAEVAAAAAAAATNKNIKMASAAPAPHSLPSVRELTRSIGTLHSESQSQEGPETSNGTRILQKDSCTPISQLGNPKRRPW</sequence>
<comment type="caution">
    <text evidence="6">The sequence shown here is derived from an EMBL/GenBank/DDBJ whole genome shotgun (WGS) entry which is preliminary data.</text>
</comment>